<feature type="transmembrane region" description="Helical" evidence="1">
    <location>
        <begin position="90"/>
        <end position="113"/>
    </location>
</feature>
<evidence type="ECO:0000256" key="1">
    <source>
        <dbReference type="SAM" id="Phobius"/>
    </source>
</evidence>
<dbReference type="Proteomes" id="UP001596044">
    <property type="component" value="Unassembled WGS sequence"/>
</dbReference>
<sequence length="163" mass="19630">MFYIIEATCLLLVSLRLGDWFKIREFQATMLYIALMNFTYYFYTNQNKLWILHSALGHTINETIHNYIINPLIAFIFLSKFPSTNARNKIFYTVGFILAFSLLEGFQYLFGFISYEGGWNYWWSFFLYCAMFPMLRLHFNKPHFAYMLSVLWVLFFLYAFGFL</sequence>
<name>A0ABW0KCH2_9BACL</name>
<keyword evidence="3" id="KW-1185">Reference proteome</keyword>
<feature type="transmembrane region" description="Helical" evidence="1">
    <location>
        <begin position="26"/>
        <end position="43"/>
    </location>
</feature>
<protein>
    <submittedName>
        <fullName evidence="2">CBO0543 family protein</fullName>
    </submittedName>
</protein>
<dbReference type="InterPro" id="IPR048147">
    <property type="entry name" value="CBO0543-like"/>
</dbReference>
<accession>A0ABW0KCH2</accession>
<gene>
    <name evidence="2" type="ORF">ACFPOG_22750</name>
</gene>
<reference evidence="3" key="1">
    <citation type="journal article" date="2019" name="Int. J. Syst. Evol. Microbiol.">
        <title>The Global Catalogue of Microorganisms (GCM) 10K type strain sequencing project: providing services to taxonomists for standard genome sequencing and annotation.</title>
        <authorList>
            <consortium name="The Broad Institute Genomics Platform"/>
            <consortium name="The Broad Institute Genome Sequencing Center for Infectious Disease"/>
            <person name="Wu L."/>
            <person name="Ma J."/>
        </authorList>
    </citation>
    <scope>NUCLEOTIDE SEQUENCE [LARGE SCALE GENOMIC DNA]</scope>
    <source>
        <strain evidence="3">KACC 11904</strain>
    </source>
</reference>
<keyword evidence="1" id="KW-0812">Transmembrane</keyword>
<feature type="transmembrane region" description="Helical" evidence="1">
    <location>
        <begin position="119"/>
        <end position="137"/>
    </location>
</feature>
<evidence type="ECO:0000313" key="3">
    <source>
        <dbReference type="Proteomes" id="UP001596044"/>
    </source>
</evidence>
<keyword evidence="1" id="KW-0472">Membrane</keyword>
<proteinExistence type="predicted"/>
<dbReference type="NCBIfam" id="NF041644">
    <property type="entry name" value="CBO0543_fam"/>
    <property type="match status" value="1"/>
</dbReference>
<keyword evidence="1" id="KW-1133">Transmembrane helix</keyword>
<comment type="caution">
    <text evidence="2">The sequence shown here is derived from an EMBL/GenBank/DDBJ whole genome shotgun (WGS) entry which is preliminary data.</text>
</comment>
<organism evidence="2 3">
    <name type="scientific">Paenibacillus aestuarii</name>
    <dbReference type="NCBI Taxonomy" id="516965"/>
    <lineage>
        <taxon>Bacteria</taxon>
        <taxon>Bacillati</taxon>
        <taxon>Bacillota</taxon>
        <taxon>Bacilli</taxon>
        <taxon>Bacillales</taxon>
        <taxon>Paenibacillaceae</taxon>
        <taxon>Paenibacillus</taxon>
    </lineage>
</organism>
<dbReference type="RefSeq" id="WP_270884703.1">
    <property type="nucleotide sequence ID" value="NZ_JAQFVF010000077.1"/>
</dbReference>
<dbReference type="EMBL" id="JBHSMJ010000031">
    <property type="protein sequence ID" value="MFC5451060.1"/>
    <property type="molecule type" value="Genomic_DNA"/>
</dbReference>
<evidence type="ECO:0000313" key="2">
    <source>
        <dbReference type="EMBL" id="MFC5451060.1"/>
    </source>
</evidence>
<feature type="transmembrane region" description="Helical" evidence="1">
    <location>
        <begin position="144"/>
        <end position="162"/>
    </location>
</feature>